<reference evidence="1 2" key="1">
    <citation type="submission" date="2019-01" db="EMBL/GenBank/DDBJ databases">
        <title>Genome sequencing of the rare red list fungi Fomitopsis rosea.</title>
        <authorList>
            <person name="Buettner E."/>
            <person name="Kellner H."/>
        </authorList>
    </citation>
    <scope>NUCLEOTIDE SEQUENCE [LARGE SCALE GENOMIC DNA]</scope>
    <source>
        <strain evidence="1 2">DSM 105464</strain>
    </source>
</reference>
<sequence>MVHMPIGCDLYHAHDATLPIDEWFNIVLTDEFKGPCDKVSQHWMFILACGAIVNNNTACMHLKRQLLEYNKVPFVFGFSAATFNAHLSSDFIIHFATRVVIQLAVPLRHTMARMRNMSFSLRLHSGVIVFRYHNSMENTPLITVKNYVWHHPNLAPGGMRIPSQCPDCMRLGTLKPIKSVERDTMRDGNLVDKVNSKWFLDIIDPDNGEVASSIDADAPEDDGIKTEELYYARA</sequence>
<dbReference type="STRING" id="34475.A0A4Y9Y9K4"/>
<gene>
    <name evidence="1" type="ORF">EVJ58_g6976</name>
</gene>
<accession>A0A4Y9Y9K4</accession>
<name>A0A4Y9Y9K4_9APHY</name>
<dbReference type="EMBL" id="SEKV01000422">
    <property type="protein sequence ID" value="TFY57519.1"/>
    <property type="molecule type" value="Genomic_DNA"/>
</dbReference>
<evidence type="ECO:0000313" key="2">
    <source>
        <dbReference type="Proteomes" id="UP000298390"/>
    </source>
</evidence>
<organism evidence="1 2">
    <name type="scientific">Rhodofomes roseus</name>
    <dbReference type="NCBI Taxonomy" id="34475"/>
    <lineage>
        <taxon>Eukaryota</taxon>
        <taxon>Fungi</taxon>
        <taxon>Dikarya</taxon>
        <taxon>Basidiomycota</taxon>
        <taxon>Agaricomycotina</taxon>
        <taxon>Agaricomycetes</taxon>
        <taxon>Polyporales</taxon>
        <taxon>Rhodofomes</taxon>
    </lineage>
</organism>
<evidence type="ECO:0000313" key="1">
    <source>
        <dbReference type="EMBL" id="TFY57519.1"/>
    </source>
</evidence>
<protein>
    <submittedName>
        <fullName evidence="1">Uncharacterized protein</fullName>
    </submittedName>
</protein>
<comment type="caution">
    <text evidence="1">The sequence shown here is derived from an EMBL/GenBank/DDBJ whole genome shotgun (WGS) entry which is preliminary data.</text>
</comment>
<dbReference type="AlphaFoldDB" id="A0A4Y9Y9K4"/>
<proteinExistence type="predicted"/>
<dbReference type="Proteomes" id="UP000298390">
    <property type="component" value="Unassembled WGS sequence"/>
</dbReference>